<evidence type="ECO:0000256" key="2">
    <source>
        <dbReference type="SAM" id="MobiDB-lite"/>
    </source>
</evidence>
<dbReference type="Pfam" id="PF07727">
    <property type="entry name" value="RVT_2"/>
    <property type="match status" value="1"/>
</dbReference>
<feature type="domain" description="Retrovirus-related Pol polyprotein from transposon TNT 1-94-like beta-barrel" evidence="5">
    <location>
        <begin position="42"/>
        <end position="115"/>
    </location>
</feature>
<name>A0AAD8HDY9_9APIA</name>
<sequence length="822" mass="93036">MIRIDHQNLKLIRIPTSSYIWSLDKHGSLFYLFLVNRKNVLVLDSGCSGHMTGNKTLLSDFEKKVGPKVSYGDGNIGHTLGYGNIVIGNVIIQNEALVEGLKHNLLSISQITDRCYHVNFYESHCEITSKKDGKVVLTGYRRGNIYKANLHSATDGTMTCLLSKASIDESWNWHKKLSHLNFNNINELVRKDLVRGLPKTKKFLLVTTKAFKVYNLRTRIVNVSVNVSFDDWKITGIAEDTHEELIFGDELECDSGSGDVEGEPPTITYSSDIATGEQSTDNSSTITDGSIDTDATLGDNSQEISNSSEGTRATDSGGASHTTRDSSSGEGTDAGGASSTRTQLPPARRWTQAHTPDLIIGDPDVGVQTRNATQNECLFHNFLSQEESKKVEDALKDADWVTAMQEELNEFERNEQEGIDYDETFAPVARLEAIRIFLAYAAHMKFKVFQMDVKRAFLNGELEEEVYVEQPPGFVDPKYPDHVYRLDKALYGLKQTPRAWYETLTQFILESGFIDKTLFYIQKGKDLLLVQIYVDDIIFGSTNDKMCQKFAKLMQSRYQMSIMGEMSYFVGLQVKQTDEGIFINQSKYTRNFLKKFNMQDSSPANTPMATATKLDSKEGIEVDVTIYRGMIGSLLYLTACRPDIMFATYLCVRFQSQPREPHLIAVKRIFRYLKGTPNLGLWYPRASDFTLIGYSDADFAGLRSRSQSRLQLLKLSTLLQEAIVLRFFWMEYQLLDYGLHFSKIPIYCDNQSAIAMTGNPVQHSMTKHISIRYHFIREHVMEGEIELHFVPTDQQLADIFTKPLVEAVFTKLVNELGMITNE</sequence>
<gene>
    <name evidence="6" type="ORF">POM88_041313</name>
</gene>
<keyword evidence="7" id="KW-1185">Reference proteome</keyword>
<dbReference type="Pfam" id="PF22936">
    <property type="entry name" value="Pol_BBD"/>
    <property type="match status" value="1"/>
</dbReference>
<dbReference type="CDD" id="cd09272">
    <property type="entry name" value="RNase_HI_RT_Ty1"/>
    <property type="match status" value="1"/>
</dbReference>
<dbReference type="PANTHER" id="PTHR11439">
    <property type="entry name" value="GAG-POL-RELATED RETROTRANSPOSON"/>
    <property type="match status" value="1"/>
</dbReference>
<accession>A0AAD8HDY9</accession>
<feature type="compositionally biased region" description="Polar residues" evidence="2">
    <location>
        <begin position="298"/>
        <end position="330"/>
    </location>
</feature>
<evidence type="ECO:0000259" key="4">
    <source>
        <dbReference type="Pfam" id="PF13976"/>
    </source>
</evidence>
<keyword evidence="1" id="KW-0064">Aspartyl protease</keyword>
<keyword evidence="1" id="KW-0378">Hydrolase</keyword>
<evidence type="ECO:0000259" key="5">
    <source>
        <dbReference type="Pfam" id="PF22936"/>
    </source>
</evidence>
<comment type="caution">
    <text evidence="6">The sequence shown here is derived from an EMBL/GenBank/DDBJ whole genome shotgun (WGS) entry which is preliminary data.</text>
</comment>
<proteinExistence type="predicted"/>
<evidence type="ECO:0000256" key="1">
    <source>
        <dbReference type="ARBA" id="ARBA00022750"/>
    </source>
</evidence>
<feature type="domain" description="Reverse transcriptase Ty1/copia-type" evidence="3">
    <location>
        <begin position="417"/>
        <end position="609"/>
    </location>
</feature>
<organism evidence="6 7">
    <name type="scientific">Heracleum sosnowskyi</name>
    <dbReference type="NCBI Taxonomy" id="360622"/>
    <lineage>
        <taxon>Eukaryota</taxon>
        <taxon>Viridiplantae</taxon>
        <taxon>Streptophyta</taxon>
        <taxon>Embryophyta</taxon>
        <taxon>Tracheophyta</taxon>
        <taxon>Spermatophyta</taxon>
        <taxon>Magnoliopsida</taxon>
        <taxon>eudicotyledons</taxon>
        <taxon>Gunneridae</taxon>
        <taxon>Pentapetalae</taxon>
        <taxon>asterids</taxon>
        <taxon>campanulids</taxon>
        <taxon>Apiales</taxon>
        <taxon>Apiaceae</taxon>
        <taxon>Apioideae</taxon>
        <taxon>apioid superclade</taxon>
        <taxon>Tordylieae</taxon>
        <taxon>Tordyliinae</taxon>
        <taxon>Heracleum</taxon>
    </lineage>
</organism>
<dbReference type="PANTHER" id="PTHR11439:SF483">
    <property type="entry name" value="PEPTIDE SYNTHASE GLIP-LIKE, PUTATIVE (AFU_ORTHOLOGUE AFUA_3G12920)-RELATED"/>
    <property type="match status" value="1"/>
</dbReference>
<evidence type="ECO:0000259" key="3">
    <source>
        <dbReference type="Pfam" id="PF07727"/>
    </source>
</evidence>
<evidence type="ECO:0000313" key="7">
    <source>
        <dbReference type="Proteomes" id="UP001237642"/>
    </source>
</evidence>
<dbReference type="InterPro" id="IPR054722">
    <property type="entry name" value="PolX-like_BBD"/>
</dbReference>
<evidence type="ECO:0000313" key="6">
    <source>
        <dbReference type="EMBL" id="KAK1365752.1"/>
    </source>
</evidence>
<feature type="compositionally biased region" description="Polar residues" evidence="2">
    <location>
        <begin position="267"/>
        <end position="290"/>
    </location>
</feature>
<evidence type="ECO:0008006" key="8">
    <source>
        <dbReference type="Google" id="ProtNLM"/>
    </source>
</evidence>
<reference evidence="6" key="1">
    <citation type="submission" date="2023-02" db="EMBL/GenBank/DDBJ databases">
        <title>Genome of toxic invasive species Heracleum sosnowskyi carries increased number of genes despite the absence of recent whole-genome duplications.</title>
        <authorList>
            <person name="Schelkunov M."/>
            <person name="Shtratnikova V."/>
            <person name="Makarenko M."/>
            <person name="Klepikova A."/>
            <person name="Omelchenko D."/>
            <person name="Novikova G."/>
            <person name="Obukhova E."/>
            <person name="Bogdanov V."/>
            <person name="Penin A."/>
            <person name="Logacheva M."/>
        </authorList>
    </citation>
    <scope>NUCLEOTIDE SEQUENCE</scope>
    <source>
        <strain evidence="6">Hsosn_3</strain>
        <tissue evidence="6">Leaf</tissue>
    </source>
</reference>
<feature type="region of interest" description="Disordered" evidence="2">
    <location>
        <begin position="252"/>
        <end position="361"/>
    </location>
</feature>
<dbReference type="InterPro" id="IPR025724">
    <property type="entry name" value="GAG-pre-integrase_dom"/>
</dbReference>
<dbReference type="AlphaFoldDB" id="A0AAD8HDY9"/>
<dbReference type="SUPFAM" id="SSF56672">
    <property type="entry name" value="DNA/RNA polymerases"/>
    <property type="match status" value="1"/>
</dbReference>
<reference evidence="6" key="2">
    <citation type="submission" date="2023-05" db="EMBL/GenBank/DDBJ databases">
        <authorList>
            <person name="Schelkunov M.I."/>
        </authorList>
    </citation>
    <scope>NUCLEOTIDE SEQUENCE</scope>
    <source>
        <strain evidence="6">Hsosn_3</strain>
        <tissue evidence="6">Leaf</tissue>
    </source>
</reference>
<dbReference type="InterPro" id="IPR043502">
    <property type="entry name" value="DNA/RNA_pol_sf"/>
</dbReference>
<dbReference type="Proteomes" id="UP001237642">
    <property type="component" value="Unassembled WGS sequence"/>
</dbReference>
<feature type="domain" description="GAG-pre-integrase" evidence="4">
    <location>
        <begin position="146"/>
        <end position="202"/>
    </location>
</feature>
<protein>
    <recommendedName>
        <fullName evidence="8">Reverse transcriptase Ty1/copia-type domain-containing protein</fullName>
    </recommendedName>
</protein>
<keyword evidence="1" id="KW-0645">Protease</keyword>
<dbReference type="InterPro" id="IPR013103">
    <property type="entry name" value="RVT_2"/>
</dbReference>
<dbReference type="GO" id="GO:0004190">
    <property type="term" value="F:aspartic-type endopeptidase activity"/>
    <property type="evidence" value="ECO:0007669"/>
    <property type="project" value="UniProtKB-KW"/>
</dbReference>
<dbReference type="Pfam" id="PF13976">
    <property type="entry name" value="gag_pre-integrs"/>
    <property type="match status" value="1"/>
</dbReference>
<dbReference type="EMBL" id="JAUIZM010000009">
    <property type="protein sequence ID" value="KAK1365752.1"/>
    <property type="molecule type" value="Genomic_DNA"/>
</dbReference>